<dbReference type="PANTHER" id="PTHR45798:SF88">
    <property type="entry name" value="RING-H2 FINGER PROTEIN ATL61-RELATED"/>
    <property type="match status" value="1"/>
</dbReference>
<dbReference type="InterPro" id="IPR001841">
    <property type="entry name" value="Znf_RING"/>
</dbReference>
<reference evidence="7 8" key="2">
    <citation type="journal article" date="2009" name="PLoS ONE">
        <title>An integrated genetic and cytogenetic map of the cucumber genome.</title>
        <authorList>
            <person name="Ren Y."/>
            <person name="Zhang Z."/>
            <person name="Liu J."/>
            <person name="Staub J.E."/>
            <person name="Han Y."/>
            <person name="Cheng Z."/>
            <person name="Li X."/>
            <person name="Lu J."/>
            <person name="Miao H."/>
            <person name="Kang H."/>
            <person name="Xie B."/>
            <person name="Gu X."/>
            <person name="Wang X."/>
            <person name="Du Y."/>
            <person name="Jin W."/>
            <person name="Huang S."/>
        </authorList>
    </citation>
    <scope>NUCLEOTIDE SEQUENCE [LARGE SCALE GENOMIC DNA]</scope>
    <source>
        <strain evidence="8">cv. 9930</strain>
    </source>
</reference>
<evidence type="ECO:0000256" key="3">
    <source>
        <dbReference type="ARBA" id="ARBA00022833"/>
    </source>
</evidence>
<dbReference type="AlphaFoldDB" id="A0A0A0KKP7"/>
<protein>
    <recommendedName>
        <fullName evidence="6">RING-type domain-containing protein</fullName>
    </recommendedName>
</protein>
<dbReference type="Gene3D" id="3.30.40.10">
    <property type="entry name" value="Zinc/RING finger domain, C3HC4 (zinc finger)"/>
    <property type="match status" value="1"/>
</dbReference>
<proteinExistence type="predicted"/>
<dbReference type="SUPFAM" id="SSF57850">
    <property type="entry name" value="RING/U-box"/>
    <property type="match status" value="1"/>
</dbReference>
<evidence type="ECO:0000313" key="7">
    <source>
        <dbReference type="EMBL" id="KGN48917.1"/>
    </source>
</evidence>
<evidence type="ECO:0000256" key="1">
    <source>
        <dbReference type="ARBA" id="ARBA00022723"/>
    </source>
</evidence>
<name>A0A0A0KKP7_CUCSA</name>
<dbReference type="EMBL" id="CM002927">
    <property type="protein sequence ID" value="KGN48917.1"/>
    <property type="molecule type" value="Genomic_DNA"/>
</dbReference>
<evidence type="ECO:0000259" key="6">
    <source>
        <dbReference type="PROSITE" id="PS50089"/>
    </source>
</evidence>
<dbReference type="InterPro" id="IPR013083">
    <property type="entry name" value="Znf_RING/FYVE/PHD"/>
</dbReference>
<dbReference type="GO" id="GO:0061630">
    <property type="term" value="F:ubiquitin protein ligase activity"/>
    <property type="evidence" value="ECO:0000318"/>
    <property type="project" value="GO_Central"/>
</dbReference>
<evidence type="ECO:0000256" key="2">
    <source>
        <dbReference type="ARBA" id="ARBA00022771"/>
    </source>
</evidence>
<dbReference type="InterPro" id="IPR052788">
    <property type="entry name" value="RING-type_E3_ligase_ATL"/>
</dbReference>
<dbReference type="Gramene" id="KGN48917">
    <property type="protein sequence ID" value="KGN48917"/>
    <property type="gene ID" value="Csa_6G505940"/>
</dbReference>
<keyword evidence="8" id="KW-1185">Reference proteome</keyword>
<sequence length="212" mass="23912">MDADSLTINSFADKKCQGKVKRNMNSVDDLGYSNRRLLKDSLFEQPFGNRERIVTICATSAIAALFVISLFISLFTCFRRQLNSPSSKPLSSTCSSQLLTTMPVYIYGDSSSNMPSSYCFTSFESRTCVICLAEFEYGDELRVLPNCKHVFHKGCIDQWLPLRSLLCPLCREHTIKEIETMRRPVCSNYWSRNPAFILAFGLGSNAPLPSQL</sequence>
<keyword evidence="5" id="KW-0472">Membrane</keyword>
<reference evidence="7 8" key="1">
    <citation type="journal article" date="2009" name="Nat. Genet.">
        <title>The genome of the cucumber, Cucumis sativus L.</title>
        <authorList>
            <person name="Huang S."/>
            <person name="Li R."/>
            <person name="Zhang Z."/>
            <person name="Li L."/>
            <person name="Gu X."/>
            <person name="Fan W."/>
            <person name="Lucas W.J."/>
            <person name="Wang X."/>
            <person name="Xie B."/>
            <person name="Ni P."/>
            <person name="Ren Y."/>
            <person name="Zhu H."/>
            <person name="Li J."/>
            <person name="Lin K."/>
            <person name="Jin W."/>
            <person name="Fei Z."/>
            <person name="Li G."/>
            <person name="Staub J."/>
            <person name="Kilian A."/>
            <person name="van der Vossen E.A."/>
            <person name="Wu Y."/>
            <person name="Guo J."/>
            <person name="He J."/>
            <person name="Jia Z."/>
            <person name="Ren Y."/>
            <person name="Tian G."/>
            <person name="Lu Y."/>
            <person name="Ruan J."/>
            <person name="Qian W."/>
            <person name="Wang M."/>
            <person name="Huang Q."/>
            <person name="Li B."/>
            <person name="Xuan Z."/>
            <person name="Cao J."/>
            <person name="Asan"/>
            <person name="Wu Z."/>
            <person name="Zhang J."/>
            <person name="Cai Q."/>
            <person name="Bai Y."/>
            <person name="Zhao B."/>
            <person name="Han Y."/>
            <person name="Li Y."/>
            <person name="Li X."/>
            <person name="Wang S."/>
            <person name="Shi Q."/>
            <person name="Liu S."/>
            <person name="Cho W.K."/>
            <person name="Kim J.Y."/>
            <person name="Xu Y."/>
            <person name="Heller-Uszynska K."/>
            <person name="Miao H."/>
            <person name="Cheng Z."/>
            <person name="Zhang S."/>
            <person name="Wu J."/>
            <person name="Yang Y."/>
            <person name="Kang H."/>
            <person name="Li M."/>
            <person name="Liang H."/>
            <person name="Ren X."/>
            <person name="Shi Z."/>
            <person name="Wen M."/>
            <person name="Jian M."/>
            <person name="Yang H."/>
            <person name="Zhang G."/>
            <person name="Yang Z."/>
            <person name="Chen R."/>
            <person name="Liu S."/>
            <person name="Li J."/>
            <person name="Ma L."/>
            <person name="Liu H."/>
            <person name="Zhou Y."/>
            <person name="Zhao J."/>
            <person name="Fang X."/>
            <person name="Li G."/>
            <person name="Fang L."/>
            <person name="Li Y."/>
            <person name="Liu D."/>
            <person name="Zheng H."/>
            <person name="Zhang Y."/>
            <person name="Qin N."/>
            <person name="Li Z."/>
            <person name="Yang G."/>
            <person name="Yang S."/>
            <person name="Bolund L."/>
            <person name="Kristiansen K."/>
            <person name="Zheng H."/>
            <person name="Li S."/>
            <person name="Zhang X."/>
            <person name="Yang H."/>
            <person name="Wang J."/>
            <person name="Sun R."/>
            <person name="Zhang B."/>
            <person name="Jiang S."/>
            <person name="Wang J."/>
            <person name="Du Y."/>
            <person name="Li S."/>
        </authorList>
    </citation>
    <scope>NUCLEOTIDE SEQUENCE [LARGE SCALE GENOMIC DNA]</scope>
    <source>
        <strain evidence="8">cv. 9930</strain>
    </source>
</reference>
<dbReference type="GO" id="GO:0008270">
    <property type="term" value="F:zinc ion binding"/>
    <property type="evidence" value="ECO:0007669"/>
    <property type="project" value="UniProtKB-KW"/>
</dbReference>
<evidence type="ECO:0000313" key="8">
    <source>
        <dbReference type="Proteomes" id="UP000029981"/>
    </source>
</evidence>
<keyword evidence="5" id="KW-0812">Transmembrane</keyword>
<dbReference type="PANTHER" id="PTHR45798">
    <property type="entry name" value="RING-H2 FINGER PROTEIN ATL61-RELATED-RELATED"/>
    <property type="match status" value="1"/>
</dbReference>
<dbReference type="PROSITE" id="PS50089">
    <property type="entry name" value="ZF_RING_2"/>
    <property type="match status" value="1"/>
</dbReference>
<evidence type="ECO:0000256" key="5">
    <source>
        <dbReference type="SAM" id="Phobius"/>
    </source>
</evidence>
<feature type="transmembrane region" description="Helical" evidence="5">
    <location>
        <begin position="53"/>
        <end position="78"/>
    </location>
</feature>
<dbReference type="OMA" id="PICRDKV"/>
<dbReference type="Pfam" id="PF13639">
    <property type="entry name" value="zf-RING_2"/>
    <property type="match status" value="1"/>
</dbReference>
<dbReference type="Proteomes" id="UP000029981">
    <property type="component" value="Chromosome 6"/>
</dbReference>
<reference evidence="7 8" key="4">
    <citation type="journal article" date="2011" name="BMC Genomics">
        <title>RNA-Seq improves annotation of protein-coding genes in the cucumber genome.</title>
        <authorList>
            <person name="Li Z."/>
            <person name="Zhang Z."/>
            <person name="Yan P."/>
            <person name="Huang S."/>
            <person name="Fei Z."/>
            <person name="Lin K."/>
        </authorList>
    </citation>
    <scope>NUCLEOTIDE SEQUENCE [LARGE SCALE GENOMIC DNA]</scope>
    <source>
        <strain evidence="8">cv. 9930</strain>
    </source>
</reference>
<keyword evidence="1" id="KW-0479">Metal-binding</keyword>
<keyword evidence="3" id="KW-0862">Zinc</keyword>
<keyword evidence="2 4" id="KW-0863">Zinc-finger</keyword>
<reference evidence="7 8" key="3">
    <citation type="journal article" date="2010" name="BMC Genomics">
        <title>Transcriptome sequencing and comparative analysis of cucumber flowers with different sex types.</title>
        <authorList>
            <person name="Guo S."/>
            <person name="Zheng Y."/>
            <person name="Joung J.G."/>
            <person name="Liu S."/>
            <person name="Zhang Z."/>
            <person name="Crasta O.R."/>
            <person name="Sobral B.W."/>
            <person name="Xu Y."/>
            <person name="Huang S."/>
            <person name="Fei Z."/>
        </authorList>
    </citation>
    <scope>NUCLEOTIDE SEQUENCE [LARGE SCALE GENOMIC DNA]</scope>
    <source>
        <strain evidence="8">cv. 9930</strain>
    </source>
</reference>
<gene>
    <name evidence="7" type="ORF">Csa_6G505940</name>
</gene>
<evidence type="ECO:0000256" key="4">
    <source>
        <dbReference type="PROSITE-ProRule" id="PRU00175"/>
    </source>
</evidence>
<dbReference type="SMART" id="SM00184">
    <property type="entry name" value="RING"/>
    <property type="match status" value="1"/>
</dbReference>
<feature type="domain" description="RING-type" evidence="6">
    <location>
        <begin position="128"/>
        <end position="171"/>
    </location>
</feature>
<organism evidence="7 8">
    <name type="scientific">Cucumis sativus</name>
    <name type="common">Cucumber</name>
    <dbReference type="NCBI Taxonomy" id="3659"/>
    <lineage>
        <taxon>Eukaryota</taxon>
        <taxon>Viridiplantae</taxon>
        <taxon>Streptophyta</taxon>
        <taxon>Embryophyta</taxon>
        <taxon>Tracheophyta</taxon>
        <taxon>Spermatophyta</taxon>
        <taxon>Magnoliopsida</taxon>
        <taxon>eudicotyledons</taxon>
        <taxon>Gunneridae</taxon>
        <taxon>Pentapetalae</taxon>
        <taxon>rosids</taxon>
        <taxon>fabids</taxon>
        <taxon>Cucurbitales</taxon>
        <taxon>Cucurbitaceae</taxon>
        <taxon>Benincaseae</taxon>
        <taxon>Cucumis</taxon>
    </lineage>
</organism>
<keyword evidence="5" id="KW-1133">Transmembrane helix</keyword>
<accession>A0A0A0KKP7</accession>